<organism evidence="1 2">
    <name type="scientific">Gomphosphaeria aponina SAG 52.96 = DSM 107014</name>
    <dbReference type="NCBI Taxonomy" id="1521640"/>
    <lineage>
        <taxon>Bacteria</taxon>
        <taxon>Bacillati</taxon>
        <taxon>Cyanobacteriota</taxon>
        <taxon>Cyanophyceae</taxon>
        <taxon>Oscillatoriophycideae</taxon>
        <taxon>Chroococcales</taxon>
        <taxon>Gomphosphaeriaceae</taxon>
        <taxon>Gomphosphaeria</taxon>
    </lineage>
</organism>
<dbReference type="Gene3D" id="3.40.50.2000">
    <property type="entry name" value="Glycogen Phosphorylase B"/>
    <property type="match status" value="1"/>
</dbReference>
<proteinExistence type="predicted"/>
<dbReference type="AlphaFoldDB" id="A0A941GX14"/>
<gene>
    <name evidence="1" type="ORF">DSM107014_03925</name>
</gene>
<sequence>MVKKVAYFVSHPIQYQAPLLRLIAAETDIDLEVFFLSDFSVREYLDPGFGKSIKWDIPLTEGYKYHFLDTWGSKERENWLKQPVAKNLRKILQEGHFDAVWVHGWAWICCLQAIWAANQLGIPVVLRGDSNGLTEPAGGMKKLVKTVLMKWLFERIAGFLYVGTLNRKFYQDYGVRGKNCTYIFPQISLNLFFF</sequence>
<protein>
    <submittedName>
        <fullName evidence="1">Glycosyltransferase</fullName>
    </submittedName>
</protein>
<dbReference type="EMBL" id="JADQBC010000018">
    <property type="protein sequence ID" value="MBR8827048.1"/>
    <property type="molecule type" value="Genomic_DNA"/>
</dbReference>
<dbReference type="SUPFAM" id="SSF53756">
    <property type="entry name" value="UDP-Glycosyltransferase/glycogen phosphorylase"/>
    <property type="match status" value="1"/>
</dbReference>
<dbReference type="Proteomes" id="UP000767446">
    <property type="component" value="Unassembled WGS sequence"/>
</dbReference>
<evidence type="ECO:0000313" key="2">
    <source>
        <dbReference type="Proteomes" id="UP000767446"/>
    </source>
</evidence>
<comment type="caution">
    <text evidence="1">The sequence shown here is derived from an EMBL/GenBank/DDBJ whole genome shotgun (WGS) entry which is preliminary data.</text>
</comment>
<name>A0A941GX14_9CHRO</name>
<accession>A0A941GX14</accession>
<evidence type="ECO:0000313" key="1">
    <source>
        <dbReference type="EMBL" id="MBR8827048.1"/>
    </source>
</evidence>
<reference evidence="1" key="1">
    <citation type="submission" date="2021-02" db="EMBL/GenBank/DDBJ databases">
        <title>Metagenome analyses of Stigonema ocellatum DSM 106950, Chlorogloea purpurea SAG 13.99 and Gomphosphaeria aponina DSM 107014.</title>
        <authorList>
            <person name="Marter P."/>
            <person name="Huang S."/>
        </authorList>
    </citation>
    <scope>NUCLEOTIDE SEQUENCE</scope>
    <source>
        <strain evidence="1">JP213</strain>
    </source>
</reference>